<sequence length="164" mass="16583">MKKAAKVTKAEEAQAKSPAKPKTTRPTAKTAAKSGAKVLAKPAAAKSVKTAAKPAPGAKVAAKSAVKAVVKAAAKTAKAPAKAAPVAAAPIGNPKLVRDSFTMPEQEYAVLAEAKKACLKAGFEIKKSELLRIGVALVGQLDAASLQAVLATLPQLKTGRPRAS</sequence>
<evidence type="ECO:0000313" key="2">
    <source>
        <dbReference type="EMBL" id="TFW35699.1"/>
    </source>
</evidence>
<organism evidence="2 3">
    <name type="scientific">Massilia horti</name>
    <dbReference type="NCBI Taxonomy" id="2562153"/>
    <lineage>
        <taxon>Bacteria</taxon>
        <taxon>Pseudomonadati</taxon>
        <taxon>Pseudomonadota</taxon>
        <taxon>Betaproteobacteria</taxon>
        <taxon>Burkholderiales</taxon>
        <taxon>Oxalobacteraceae</taxon>
        <taxon>Telluria group</taxon>
        <taxon>Massilia</taxon>
    </lineage>
</organism>
<reference evidence="2 3" key="1">
    <citation type="submission" date="2019-03" db="EMBL/GenBank/DDBJ databases">
        <title>Draft genome of Massilia hortus sp. nov., a novel bacterial species of the Oxalobacteraceae family.</title>
        <authorList>
            <person name="Peta V."/>
            <person name="Raths R."/>
            <person name="Bucking H."/>
        </authorList>
    </citation>
    <scope>NUCLEOTIDE SEQUENCE [LARGE SCALE GENOMIC DNA]</scope>
    <source>
        <strain evidence="2 3">ONC3</strain>
    </source>
</reference>
<comment type="caution">
    <text evidence="2">The sequence shown here is derived from an EMBL/GenBank/DDBJ whole genome shotgun (WGS) entry which is preliminary data.</text>
</comment>
<gene>
    <name evidence="2" type="ORF">E4O92_01640</name>
</gene>
<keyword evidence="3" id="KW-1185">Reference proteome</keyword>
<proteinExistence type="predicted"/>
<feature type="region of interest" description="Disordered" evidence="1">
    <location>
        <begin position="1"/>
        <end position="36"/>
    </location>
</feature>
<evidence type="ECO:0000256" key="1">
    <source>
        <dbReference type="SAM" id="MobiDB-lite"/>
    </source>
</evidence>
<evidence type="ECO:0000313" key="3">
    <source>
        <dbReference type="Proteomes" id="UP000297258"/>
    </source>
</evidence>
<dbReference type="Proteomes" id="UP000297258">
    <property type="component" value="Unassembled WGS sequence"/>
</dbReference>
<name>A0A4Y9T5W2_9BURK</name>
<dbReference type="EMBL" id="SPUM01000008">
    <property type="protein sequence ID" value="TFW35699.1"/>
    <property type="molecule type" value="Genomic_DNA"/>
</dbReference>
<dbReference type="OrthoDB" id="9182647at2"/>
<dbReference type="AlphaFoldDB" id="A0A4Y9T5W2"/>
<accession>A0A4Y9T5W2</accession>
<protein>
    <submittedName>
        <fullName evidence="2">Uncharacterized protein</fullName>
    </submittedName>
</protein>
<feature type="compositionally biased region" description="Low complexity" evidence="1">
    <location>
        <begin position="15"/>
        <end position="34"/>
    </location>
</feature>